<dbReference type="Pfam" id="PF04542">
    <property type="entry name" value="Sigma70_r2"/>
    <property type="match status" value="1"/>
</dbReference>
<name>A0ABV7MA56_9PROT</name>
<dbReference type="EMBL" id="JBHRVA010000002">
    <property type="protein sequence ID" value="MFC3302324.1"/>
    <property type="molecule type" value="Genomic_DNA"/>
</dbReference>
<evidence type="ECO:0000313" key="3">
    <source>
        <dbReference type="EMBL" id="MFC3302324.1"/>
    </source>
</evidence>
<keyword evidence="4" id="KW-1185">Reference proteome</keyword>
<sequence>MNKDPSRAVEQVARLSYGRLVAQLARRTGSLADAEDALGDALARALEAWPVSGVPDNPRAWLATVAWRRLTDQARHRALPDTYQMELIRMAEERGSTAECTSDPRLGLMFVCAHPSIDPALRAPLMLQTVLGLDARRMASVFLIPPGTLGQRLTRAKAKIEAANIPFAPPEGRDFEGRMRDVLNAVYAAYAVGYNGIPAGDTKSVGMAQEAIWLASLIAAEYPPESEAHALFALMLFAEARRPARTDKASGALVPLEEQDTELWDAACLADAERALAHAVRNPSLGRYQLEASIQAVHAARRRTGKTDWQELALLYTGLVRIAPTIGARTGHAAALAKTDGPEAALEALDAIEADKVASYQPWWATRAHVLAELGRTEDAMATFDRAIGLCDDPAARIYLAGRKSALLHS</sequence>
<proteinExistence type="predicted"/>
<dbReference type="InterPro" id="IPR013324">
    <property type="entry name" value="RNA_pol_sigma_r3/r4-like"/>
</dbReference>
<feature type="domain" description="DUF6596" evidence="2">
    <location>
        <begin position="178"/>
        <end position="279"/>
    </location>
</feature>
<accession>A0ABV7MA56</accession>
<evidence type="ECO:0000313" key="4">
    <source>
        <dbReference type="Proteomes" id="UP001595607"/>
    </source>
</evidence>
<dbReference type="InterPro" id="IPR046531">
    <property type="entry name" value="DUF6596"/>
</dbReference>
<protein>
    <submittedName>
        <fullName evidence="3">RNA polymerase sigma factor</fullName>
    </submittedName>
</protein>
<evidence type="ECO:0000259" key="1">
    <source>
        <dbReference type="Pfam" id="PF04542"/>
    </source>
</evidence>
<dbReference type="SUPFAM" id="SSF88659">
    <property type="entry name" value="Sigma3 and sigma4 domains of RNA polymerase sigma factors"/>
    <property type="match status" value="1"/>
</dbReference>
<evidence type="ECO:0000259" key="2">
    <source>
        <dbReference type="Pfam" id="PF20239"/>
    </source>
</evidence>
<gene>
    <name evidence="3" type="ORF">ACFONP_06220</name>
</gene>
<dbReference type="SUPFAM" id="SSF48452">
    <property type="entry name" value="TPR-like"/>
    <property type="match status" value="1"/>
</dbReference>
<dbReference type="RefSeq" id="WP_189570478.1">
    <property type="nucleotide sequence ID" value="NZ_BMXU01000001.1"/>
</dbReference>
<dbReference type="InterPro" id="IPR007627">
    <property type="entry name" value="RNA_pol_sigma70_r2"/>
</dbReference>
<reference evidence="4" key="1">
    <citation type="journal article" date="2019" name="Int. J. Syst. Evol. Microbiol.">
        <title>The Global Catalogue of Microorganisms (GCM) 10K type strain sequencing project: providing services to taxonomists for standard genome sequencing and annotation.</title>
        <authorList>
            <consortium name="The Broad Institute Genomics Platform"/>
            <consortium name="The Broad Institute Genome Sequencing Center for Infectious Disease"/>
            <person name="Wu L."/>
            <person name="Ma J."/>
        </authorList>
    </citation>
    <scope>NUCLEOTIDE SEQUENCE [LARGE SCALE GENOMIC DNA]</scope>
    <source>
        <strain evidence="4">KCTC 22245</strain>
    </source>
</reference>
<feature type="domain" description="RNA polymerase sigma-70 region 2" evidence="1">
    <location>
        <begin position="16"/>
        <end position="77"/>
    </location>
</feature>
<organism evidence="3 4">
    <name type="scientific">Parvularcula lutaonensis</name>
    <dbReference type="NCBI Taxonomy" id="491923"/>
    <lineage>
        <taxon>Bacteria</taxon>
        <taxon>Pseudomonadati</taxon>
        <taxon>Pseudomonadota</taxon>
        <taxon>Alphaproteobacteria</taxon>
        <taxon>Parvularculales</taxon>
        <taxon>Parvularculaceae</taxon>
        <taxon>Parvularcula</taxon>
    </lineage>
</organism>
<dbReference type="Proteomes" id="UP001595607">
    <property type="component" value="Unassembled WGS sequence"/>
</dbReference>
<dbReference type="SUPFAM" id="SSF88946">
    <property type="entry name" value="Sigma2 domain of RNA polymerase sigma factors"/>
    <property type="match status" value="1"/>
</dbReference>
<dbReference type="InterPro" id="IPR013325">
    <property type="entry name" value="RNA_pol_sigma_r2"/>
</dbReference>
<comment type="caution">
    <text evidence="3">The sequence shown here is derived from an EMBL/GenBank/DDBJ whole genome shotgun (WGS) entry which is preliminary data.</text>
</comment>
<dbReference type="Pfam" id="PF20239">
    <property type="entry name" value="DUF6596"/>
    <property type="match status" value="1"/>
</dbReference>
<dbReference type="InterPro" id="IPR011990">
    <property type="entry name" value="TPR-like_helical_dom_sf"/>
</dbReference>
<dbReference type="PANTHER" id="PTHR47756">
    <property type="entry name" value="BLL6612 PROTEIN-RELATED"/>
    <property type="match status" value="1"/>
</dbReference>
<dbReference type="Gene3D" id="1.10.1740.10">
    <property type="match status" value="1"/>
</dbReference>
<dbReference type="PANTHER" id="PTHR47756:SF2">
    <property type="entry name" value="BLL6612 PROTEIN"/>
    <property type="match status" value="1"/>
</dbReference>